<dbReference type="EMBL" id="CP066007">
    <property type="protein sequence ID" value="QQB46814.1"/>
    <property type="molecule type" value="Genomic_DNA"/>
</dbReference>
<dbReference type="SUPFAM" id="SSF53098">
    <property type="entry name" value="Ribonuclease H-like"/>
    <property type="match status" value="1"/>
</dbReference>
<sequence length="293" mass="32460">MFIPVVLDYAILSKTNEAVVTLSARGECRAEVCRLVDVGKLATSWFLDVALRNTDHTVGLYTSVRSIGALVREHPELFRNVRRFSTVAPVLTEDFALARDKKNSIVEERIRSLVNLPIEEGMVVATDASLGTGHRAGIAAVATRGRVRARSLLVESVADAEFWAVEMALTTWAGKTPVLHILTDSQIVYKALNGAEKPTGCATSLRKCFKRMDRAEVYVHWVRGHRGNVLNELANDVAMYTRRNACWGLVDTQKEMLERSKVELKAMLVDRKLSDFIPAARGEDAWTATGYAA</sequence>
<evidence type="ECO:0000259" key="1">
    <source>
        <dbReference type="PROSITE" id="PS50879"/>
    </source>
</evidence>
<dbReference type="GeneID" id="92758826"/>
<dbReference type="RefSeq" id="WP_084037213.1">
    <property type="nucleotide sequence ID" value="NZ_CP066007.1"/>
</dbReference>
<dbReference type="InterPro" id="IPR012337">
    <property type="entry name" value="RNaseH-like_sf"/>
</dbReference>
<evidence type="ECO:0000313" key="3">
    <source>
        <dbReference type="Proteomes" id="UP000596145"/>
    </source>
</evidence>
<dbReference type="AlphaFoldDB" id="A0A7T4JVD1"/>
<dbReference type="InterPro" id="IPR036397">
    <property type="entry name" value="RNaseH_sf"/>
</dbReference>
<dbReference type="InterPro" id="IPR002156">
    <property type="entry name" value="RNaseH_domain"/>
</dbReference>
<feature type="domain" description="RNase H type-1" evidence="1">
    <location>
        <begin position="118"/>
        <end position="243"/>
    </location>
</feature>
<dbReference type="Pfam" id="PF00075">
    <property type="entry name" value="RNase_H"/>
    <property type="match status" value="1"/>
</dbReference>
<protein>
    <recommendedName>
        <fullName evidence="1">RNase H type-1 domain-containing protein</fullName>
    </recommendedName>
</protein>
<gene>
    <name evidence="2" type="ORF">I6I10_02455</name>
</gene>
<proteinExistence type="predicted"/>
<dbReference type="PROSITE" id="PS50879">
    <property type="entry name" value="RNASE_H_1"/>
    <property type="match status" value="1"/>
</dbReference>
<organism evidence="2 3">
    <name type="scientific">Corynebacterium glucuronolyticum</name>
    <dbReference type="NCBI Taxonomy" id="39791"/>
    <lineage>
        <taxon>Bacteria</taxon>
        <taxon>Bacillati</taxon>
        <taxon>Actinomycetota</taxon>
        <taxon>Actinomycetes</taxon>
        <taxon>Mycobacteriales</taxon>
        <taxon>Corynebacteriaceae</taxon>
        <taxon>Corynebacterium</taxon>
    </lineage>
</organism>
<dbReference type="Proteomes" id="UP000596145">
    <property type="component" value="Chromosome"/>
</dbReference>
<dbReference type="Gene3D" id="3.30.420.10">
    <property type="entry name" value="Ribonuclease H-like superfamily/Ribonuclease H"/>
    <property type="match status" value="1"/>
</dbReference>
<reference evidence="2 3" key="1">
    <citation type="submission" date="2020-12" db="EMBL/GenBank/DDBJ databases">
        <title>FDA dAtabase for Regulatory Grade micrObial Sequences (FDA-ARGOS): Supporting development and validation of Infectious Disease Dx tests.</title>
        <authorList>
            <person name="Sproer C."/>
            <person name="Gronow S."/>
            <person name="Severitt S."/>
            <person name="Schroder I."/>
            <person name="Tallon L."/>
            <person name="Sadzewicz L."/>
            <person name="Zhao X."/>
            <person name="Boylan J."/>
            <person name="Ott S."/>
            <person name="Bowen H."/>
            <person name="Vavikolanu K."/>
            <person name="Mehta A."/>
            <person name="Aluvathingal J."/>
            <person name="Nadendla S."/>
            <person name="Lowell S."/>
            <person name="Myers T."/>
            <person name="Yan Y."/>
            <person name="Sichtig H."/>
        </authorList>
    </citation>
    <scope>NUCLEOTIDE SEQUENCE [LARGE SCALE GENOMIC DNA]</scope>
    <source>
        <strain evidence="2 3">FDAARGOS_1053</strain>
    </source>
</reference>
<name>A0A7T4JVD1_9CORY</name>
<evidence type="ECO:0000313" key="2">
    <source>
        <dbReference type="EMBL" id="QQB46814.1"/>
    </source>
</evidence>
<dbReference type="OrthoDB" id="4923321at2"/>
<dbReference type="GO" id="GO:0004523">
    <property type="term" value="F:RNA-DNA hybrid ribonuclease activity"/>
    <property type="evidence" value="ECO:0007669"/>
    <property type="project" value="InterPro"/>
</dbReference>
<accession>A0A7T4JVD1</accession>
<dbReference type="GO" id="GO:0003676">
    <property type="term" value="F:nucleic acid binding"/>
    <property type="evidence" value="ECO:0007669"/>
    <property type="project" value="InterPro"/>
</dbReference>